<keyword evidence="1" id="KW-0472">Membrane</keyword>
<dbReference type="Proteomes" id="UP001143545">
    <property type="component" value="Unassembled WGS sequence"/>
</dbReference>
<feature type="transmembrane region" description="Helical" evidence="1">
    <location>
        <begin position="58"/>
        <end position="77"/>
    </location>
</feature>
<protein>
    <recommendedName>
        <fullName evidence="4">DUF2809 domain-containing protein</fullName>
    </recommendedName>
</protein>
<organism evidence="2 3">
    <name type="scientific">Neptunitalea chrysea</name>
    <dbReference type="NCBI Taxonomy" id="1647581"/>
    <lineage>
        <taxon>Bacteria</taxon>
        <taxon>Pseudomonadati</taxon>
        <taxon>Bacteroidota</taxon>
        <taxon>Flavobacteriia</taxon>
        <taxon>Flavobacteriales</taxon>
        <taxon>Flavobacteriaceae</taxon>
        <taxon>Neptunitalea</taxon>
    </lineage>
</organism>
<keyword evidence="1" id="KW-1133">Transmembrane helix</keyword>
<evidence type="ECO:0000313" key="3">
    <source>
        <dbReference type="Proteomes" id="UP001143545"/>
    </source>
</evidence>
<gene>
    <name evidence="2" type="ORF">NBRC110019_08400</name>
</gene>
<feature type="transmembrane region" description="Helical" evidence="1">
    <location>
        <begin position="7"/>
        <end position="26"/>
    </location>
</feature>
<accession>A0A9W6EUJ3</accession>
<dbReference type="AlphaFoldDB" id="A0A9W6EUJ3"/>
<reference evidence="2" key="1">
    <citation type="submission" date="2022-07" db="EMBL/GenBank/DDBJ databases">
        <title>Taxonomy of Novel Oxalotrophic and Methylotrophic Bacteria.</title>
        <authorList>
            <person name="Sahin N."/>
            <person name="Tani A."/>
        </authorList>
    </citation>
    <scope>NUCLEOTIDE SEQUENCE</scope>
    <source>
        <strain evidence="2">AM327</strain>
    </source>
</reference>
<evidence type="ECO:0008006" key="4">
    <source>
        <dbReference type="Google" id="ProtNLM"/>
    </source>
</evidence>
<sequence>MLKQLHYLYLTVFFLVVEICIALFFHDRFIRPIFGDYLIVFLVYCGLKTVIKFKPITAIIITILFAYAVEITQYINILKILNIQPNLATKLILGSSFEWVDMLAYTLGVLTIYYIEYNAINKKSPK</sequence>
<dbReference type="EMBL" id="BRVP01000004">
    <property type="protein sequence ID" value="GLB51801.1"/>
    <property type="molecule type" value="Genomic_DNA"/>
</dbReference>
<evidence type="ECO:0000313" key="2">
    <source>
        <dbReference type="EMBL" id="GLB51801.1"/>
    </source>
</evidence>
<dbReference type="Pfam" id="PF10990">
    <property type="entry name" value="DUF2809"/>
    <property type="match status" value="1"/>
</dbReference>
<dbReference type="InterPro" id="IPR021257">
    <property type="entry name" value="DUF2809"/>
</dbReference>
<comment type="caution">
    <text evidence="2">The sequence shown here is derived from an EMBL/GenBank/DDBJ whole genome shotgun (WGS) entry which is preliminary data.</text>
</comment>
<keyword evidence="3" id="KW-1185">Reference proteome</keyword>
<feature type="transmembrane region" description="Helical" evidence="1">
    <location>
        <begin position="32"/>
        <end position="51"/>
    </location>
</feature>
<dbReference type="RefSeq" id="WP_281752715.1">
    <property type="nucleotide sequence ID" value="NZ_BRVP01000004.1"/>
</dbReference>
<name>A0A9W6EUJ3_9FLAO</name>
<evidence type="ECO:0000256" key="1">
    <source>
        <dbReference type="SAM" id="Phobius"/>
    </source>
</evidence>
<proteinExistence type="predicted"/>
<feature type="transmembrane region" description="Helical" evidence="1">
    <location>
        <begin position="97"/>
        <end position="115"/>
    </location>
</feature>
<keyword evidence="1" id="KW-0812">Transmembrane</keyword>